<reference evidence="2 3" key="1">
    <citation type="submission" date="2015-10" db="EMBL/GenBank/DDBJ databases">
        <title>Genome analyses suggest a sexual origin of heterokaryosis in a supposedly ancient asexual fungus.</title>
        <authorList>
            <person name="Ropars J."/>
            <person name="Sedzielewska K."/>
            <person name="Noel J."/>
            <person name="Charron P."/>
            <person name="Farinelli L."/>
            <person name="Marton T."/>
            <person name="Kruger M."/>
            <person name="Pelin A."/>
            <person name="Brachmann A."/>
            <person name="Corradi N."/>
        </authorList>
    </citation>
    <scope>NUCLEOTIDE SEQUENCE [LARGE SCALE GENOMIC DNA]</scope>
    <source>
        <strain evidence="2 3">A4</strain>
    </source>
</reference>
<feature type="compositionally biased region" description="Polar residues" evidence="1">
    <location>
        <begin position="117"/>
        <end position="129"/>
    </location>
</feature>
<dbReference type="AlphaFoldDB" id="A0A2I1G3J0"/>
<evidence type="ECO:0000313" key="2">
    <source>
        <dbReference type="EMBL" id="PKY41184.1"/>
    </source>
</evidence>
<name>A0A2I1G3J0_9GLOM</name>
<evidence type="ECO:0000313" key="3">
    <source>
        <dbReference type="Proteomes" id="UP000234323"/>
    </source>
</evidence>
<feature type="region of interest" description="Disordered" evidence="1">
    <location>
        <begin position="117"/>
        <end position="171"/>
    </location>
</feature>
<keyword evidence="3" id="KW-1185">Reference proteome</keyword>
<gene>
    <name evidence="2" type="ORF">RhiirA4_454713</name>
</gene>
<dbReference type="EMBL" id="LLXI01000135">
    <property type="protein sequence ID" value="PKY41184.1"/>
    <property type="molecule type" value="Genomic_DNA"/>
</dbReference>
<dbReference type="VEuPathDB" id="FungiDB:RhiirFUN_022905"/>
<feature type="compositionally biased region" description="Polar residues" evidence="1">
    <location>
        <begin position="156"/>
        <end position="171"/>
    </location>
</feature>
<accession>A0A2I1G3J0</accession>
<protein>
    <submittedName>
        <fullName evidence="2">Uncharacterized protein</fullName>
    </submittedName>
</protein>
<dbReference type="Proteomes" id="UP000234323">
    <property type="component" value="Unassembled WGS sequence"/>
</dbReference>
<comment type="caution">
    <text evidence="2">The sequence shown here is derived from an EMBL/GenBank/DDBJ whole genome shotgun (WGS) entry which is preliminary data.</text>
</comment>
<organism evidence="2 3">
    <name type="scientific">Rhizophagus irregularis</name>
    <dbReference type="NCBI Taxonomy" id="588596"/>
    <lineage>
        <taxon>Eukaryota</taxon>
        <taxon>Fungi</taxon>
        <taxon>Fungi incertae sedis</taxon>
        <taxon>Mucoromycota</taxon>
        <taxon>Glomeromycotina</taxon>
        <taxon>Glomeromycetes</taxon>
        <taxon>Glomerales</taxon>
        <taxon>Glomeraceae</taxon>
        <taxon>Rhizophagus</taxon>
    </lineage>
</organism>
<dbReference type="VEuPathDB" id="FungiDB:RhiirA1_479257"/>
<evidence type="ECO:0000256" key="1">
    <source>
        <dbReference type="SAM" id="MobiDB-lite"/>
    </source>
</evidence>
<sequence>MLPPCPKCGKDNFKSTRDRNAHLNRRIPCIPKIAEVISHPETIPEPSEVGNNLPNNLKYGGTSSVEELKATMDGLASQMRAISWQLKNTSMDIKGMSGDITDLSNQQEAAQSKIQDLEETMSQHTTSTKKSVRNLEETMSQHTASTKKSVRDLEETMSQHTASTSKSSVHSIPLSTASSQISKFTYDPTIADLEQAEEDKETARLYLNQLLLLLRSCPLDIEEFKEGNNMLQWLFANNRIKNDKVFCWLSALLHSKKPTRISLGKPDEED</sequence>
<proteinExistence type="predicted"/>
<feature type="compositionally biased region" description="Polar residues" evidence="1">
    <location>
        <begin position="137"/>
        <end position="147"/>
    </location>
</feature>